<protein>
    <recommendedName>
        <fullName evidence="3">SMP-30/Gluconolactonase/LRE-like region domain-containing protein</fullName>
    </recommendedName>
</protein>
<evidence type="ECO:0000313" key="2">
    <source>
        <dbReference type="Proteomes" id="UP001445335"/>
    </source>
</evidence>
<accession>A0AAW1RCN6</accession>
<dbReference type="Gene3D" id="2.120.10.30">
    <property type="entry name" value="TolB, C-terminal domain"/>
    <property type="match status" value="1"/>
</dbReference>
<dbReference type="EMBL" id="JALJOU010000047">
    <property type="protein sequence ID" value="KAK9831325.1"/>
    <property type="molecule type" value="Genomic_DNA"/>
</dbReference>
<dbReference type="InterPro" id="IPR011042">
    <property type="entry name" value="6-blade_b-propeller_TolB-like"/>
</dbReference>
<evidence type="ECO:0000313" key="1">
    <source>
        <dbReference type="EMBL" id="KAK9831325.1"/>
    </source>
</evidence>
<comment type="caution">
    <text evidence="1">The sequence shown here is derived from an EMBL/GenBank/DDBJ whole genome shotgun (WGS) entry which is preliminary data.</text>
</comment>
<dbReference type="AlphaFoldDB" id="A0AAW1RCN6"/>
<organism evidence="1 2">
    <name type="scientific">Elliptochloris bilobata</name>
    <dbReference type="NCBI Taxonomy" id="381761"/>
    <lineage>
        <taxon>Eukaryota</taxon>
        <taxon>Viridiplantae</taxon>
        <taxon>Chlorophyta</taxon>
        <taxon>core chlorophytes</taxon>
        <taxon>Trebouxiophyceae</taxon>
        <taxon>Trebouxiophyceae incertae sedis</taxon>
        <taxon>Elliptochloris clade</taxon>
        <taxon>Elliptochloris</taxon>
    </lineage>
</organism>
<name>A0AAW1RCN6_9CHLO</name>
<evidence type="ECO:0008006" key="3">
    <source>
        <dbReference type="Google" id="ProtNLM"/>
    </source>
</evidence>
<proteinExistence type="predicted"/>
<gene>
    <name evidence="1" type="ORF">WJX81_002587</name>
</gene>
<keyword evidence="2" id="KW-1185">Reference proteome</keyword>
<dbReference type="SUPFAM" id="SSF63829">
    <property type="entry name" value="Calcium-dependent phosphotriesterase"/>
    <property type="match status" value="1"/>
</dbReference>
<sequence>MLTRRQALKLGATCKALRARVDPAVARGVCRTRLLVVCSGDNYLREYDLATGASVNGQTLQRPMVKHVGTEIMRHPRRGSRQQCWPTCIAISPYDGDIYVCQYKIAGVIVLHGETLKPLRVMATDSIETPEGIAFSHNCTYVASAANMSVFRLGSRLGGEPFVPWGMVTGPDDNLYVAVDRSYEARAPSYVHMPPPPDTGMVLRILLREDGTFDEPEALGDFCYGKSLRRPSGLCFDAAGNLLVTSGNDEVLRFAGPWSAHPGRFMAVLTATAPHPFDVVQHRGLVIVSSHACVQGTNDGNKPRLTVYDGESGTLLRQLKMMPRCEANMMAVE</sequence>
<reference evidence="1 2" key="1">
    <citation type="journal article" date="2024" name="Nat. Commun.">
        <title>Phylogenomics reveals the evolutionary origins of lichenization in chlorophyte algae.</title>
        <authorList>
            <person name="Puginier C."/>
            <person name="Libourel C."/>
            <person name="Otte J."/>
            <person name="Skaloud P."/>
            <person name="Haon M."/>
            <person name="Grisel S."/>
            <person name="Petersen M."/>
            <person name="Berrin J.G."/>
            <person name="Delaux P.M."/>
            <person name="Dal Grande F."/>
            <person name="Keller J."/>
        </authorList>
    </citation>
    <scope>NUCLEOTIDE SEQUENCE [LARGE SCALE GENOMIC DNA]</scope>
    <source>
        <strain evidence="1 2">SAG 245.80</strain>
    </source>
</reference>
<dbReference type="Proteomes" id="UP001445335">
    <property type="component" value="Unassembled WGS sequence"/>
</dbReference>